<organism evidence="4 5">
    <name type="scientific">Uncinocarpus reesii (strain UAMH 1704)</name>
    <dbReference type="NCBI Taxonomy" id="336963"/>
    <lineage>
        <taxon>Eukaryota</taxon>
        <taxon>Fungi</taxon>
        <taxon>Dikarya</taxon>
        <taxon>Ascomycota</taxon>
        <taxon>Pezizomycotina</taxon>
        <taxon>Eurotiomycetes</taxon>
        <taxon>Eurotiomycetidae</taxon>
        <taxon>Onygenales</taxon>
        <taxon>Onygenaceae</taxon>
        <taxon>Uncinocarpus</taxon>
    </lineage>
</organism>
<feature type="region of interest" description="Disordered" evidence="1">
    <location>
        <begin position="800"/>
        <end position="821"/>
    </location>
</feature>
<dbReference type="InterPro" id="IPR058925">
    <property type="entry name" value="zf-C2H2_AcuF"/>
</dbReference>
<dbReference type="EMBL" id="CH476615">
    <property type="protein sequence ID" value="EEP76651.1"/>
    <property type="molecule type" value="Genomic_DNA"/>
</dbReference>
<feature type="compositionally biased region" description="Basic residues" evidence="1">
    <location>
        <begin position="477"/>
        <end position="488"/>
    </location>
</feature>
<gene>
    <name evidence="4" type="ORF">UREG_01500</name>
</gene>
<keyword evidence="2" id="KW-0732">Signal</keyword>
<feature type="compositionally biased region" description="Basic and acidic residues" evidence="1">
    <location>
        <begin position="385"/>
        <end position="396"/>
    </location>
</feature>
<feature type="compositionally biased region" description="Acidic residues" evidence="1">
    <location>
        <begin position="375"/>
        <end position="384"/>
    </location>
</feature>
<feature type="region of interest" description="Disordered" evidence="1">
    <location>
        <begin position="460"/>
        <end position="598"/>
    </location>
</feature>
<accession>C4JIG3</accession>
<evidence type="ECO:0000256" key="2">
    <source>
        <dbReference type="SAM" id="SignalP"/>
    </source>
</evidence>
<dbReference type="eggNOG" id="ENOG502QVRM">
    <property type="taxonomic scope" value="Eukaryota"/>
</dbReference>
<feature type="region of interest" description="Disordered" evidence="1">
    <location>
        <begin position="1153"/>
        <end position="1177"/>
    </location>
</feature>
<evidence type="ECO:0000256" key="1">
    <source>
        <dbReference type="SAM" id="MobiDB-lite"/>
    </source>
</evidence>
<dbReference type="OrthoDB" id="5315052at2759"/>
<evidence type="ECO:0000313" key="5">
    <source>
        <dbReference type="Proteomes" id="UP000002058"/>
    </source>
</evidence>
<dbReference type="Proteomes" id="UP000002058">
    <property type="component" value="Unassembled WGS sequence"/>
</dbReference>
<feature type="compositionally biased region" description="Polar residues" evidence="1">
    <location>
        <begin position="680"/>
        <end position="690"/>
    </location>
</feature>
<dbReference type="OMA" id="KDEACRF"/>
<feature type="compositionally biased region" description="Basic residues" evidence="1">
    <location>
        <begin position="665"/>
        <end position="679"/>
    </location>
</feature>
<dbReference type="PROSITE" id="PS00028">
    <property type="entry name" value="ZINC_FINGER_C2H2_1"/>
    <property type="match status" value="1"/>
</dbReference>
<feature type="compositionally biased region" description="Polar residues" evidence="1">
    <location>
        <begin position="1166"/>
        <end position="1177"/>
    </location>
</feature>
<dbReference type="GeneID" id="8440916"/>
<protein>
    <recommendedName>
        <fullName evidence="3">C2H2-type domain-containing protein</fullName>
    </recommendedName>
</protein>
<feature type="signal peptide" evidence="2">
    <location>
        <begin position="1"/>
        <end position="26"/>
    </location>
</feature>
<dbReference type="InParanoid" id="C4JIG3"/>
<evidence type="ECO:0000313" key="4">
    <source>
        <dbReference type="EMBL" id="EEP76651.1"/>
    </source>
</evidence>
<dbReference type="KEGG" id="ure:UREG_01500"/>
<dbReference type="InterPro" id="IPR013087">
    <property type="entry name" value="Znf_C2H2_type"/>
</dbReference>
<feature type="domain" description="C2H2-type" evidence="3">
    <location>
        <begin position="1023"/>
        <end position="1046"/>
    </location>
</feature>
<feature type="compositionally biased region" description="Polar residues" evidence="1">
    <location>
        <begin position="1066"/>
        <end position="1078"/>
    </location>
</feature>
<name>C4JIG3_UNCRE</name>
<feature type="compositionally biased region" description="Polar residues" evidence="1">
    <location>
        <begin position="490"/>
        <end position="509"/>
    </location>
</feature>
<dbReference type="SMART" id="SM00355">
    <property type="entry name" value="ZnF_C2H2"/>
    <property type="match status" value="3"/>
</dbReference>
<feature type="chain" id="PRO_5002939236" description="C2H2-type domain-containing protein" evidence="2">
    <location>
        <begin position="27"/>
        <end position="1352"/>
    </location>
</feature>
<keyword evidence="5" id="KW-1185">Reference proteome</keyword>
<sequence length="1352" mass="148904">MENTICLGRAVSLLLLRSAPASQASAALPLRHARSSASSAASYLTAPHLCCLSVSSISLSLSLVVRQSRLVALPSRPLLARYSDSFLSRDPSRRCQTTPRLLILSQTGIDFIRLFIAIPAPIPRRSSHRPAAAVTRLLRIHEPFHRLLYRLSVWPSWHGYLRPVHDVVEYSEYPILEIHAILLICVSRNSFILPGSACARSPTSLKHVSAPENHNSPTDFSYLEQLYINPEAFDPPSPPHKPADNDNGCAKGYSGTTQLLSPVLTNTPSPSAISNTHPGEHPVRHDQHDANISPTSITHEGRKEVPTLRLPTLATTPYSNAVEVKTSNYPELPPSPVVKISSYSRGDSPSRDEVGLNKSKRKSISSVHLAPGADASDEPDDGDEHDDKIDDCEAKARAMPSSPTLRAADGSWVRNPATGLGGLDPSSRTEDLVPSLKEITAQQELEVKIADVERWLSFSEANSEVEDNTLIGYQSQKKWRFPGRRRTKSTGDSPLSPRNPNANGQQATHDTIPGPGVLVIEESEEDEDDSHSSDSSLPRPPDDVDSGSQLGFKEDDFPPTDTISLSSEVPLPRQFIRSRPWQDQPRNQRFGDMKEQPPTSSAAIYRFLRQADNTDTASRRATWGTREVTEADVESLRFESMRINDDGMKEKFSPRTLFGHASKLIPRRSHSGAKRKHSILTHQTQPSVESLETGKSGPSSSALPQRKPSFTRRSKTPSNTSGAFLEMGRQIASVGVTSPIEVQPTKPLAPWSSFMRRSRSRSEVPKGLQITNSKVTQPVPGTMLAAPLYDQNQTAVTSLAHSPLNGNDTDENDHNHDEDEEDLAGDRGVFMDFSIRGDLIVPTLEGFKSHVEQLNPRLQPALVQRIAQEQMRRYKKLVELKLKHAQAVHRRTCPSREHCFAQGGDATILLPKTGAKDVEAAAIGTSHIDPNGGSGENAVTDAMFPSGVPLPPTRRLPAKFECSLCFEVKKFQKPSDWTKHVHEDIQPFTCTFPECPEPKSFKRKADWVRHENERHRHLEWWACNMLDCTHVCYRKDNFVQHLVREHKMPEPRVNRGKGRGGPIENASPNQMGDDTQGQEVEKTVWDLVESCRQVTTKQPTEEACRFCGNVCNSWKKLTVHLAKHMEQIAMPVLQLVEERAVLAGNIPVEGGSLTPAPSSFPKPLTREQSTLSTRSKTKNSAQGLVYGTAALLPEAFAVKRPTVSAKKLQMHNALMGSQQYSMSSNQYAVQQPYSQGNSPVLQGPRHSPLAQRQYGGGNGATYPPPFNAPIRQPGAIETPNTGEIPYTLDVDLSAATDPLTGFGGGPLYASPVEHYSYTTSPTGMGYHMEASGSGQGYGYINIADEQRQYGNQ</sequence>
<reference evidence="5" key="1">
    <citation type="journal article" date="2009" name="Genome Res.">
        <title>Comparative genomic analyses of the human fungal pathogens Coccidioides and their relatives.</title>
        <authorList>
            <person name="Sharpton T.J."/>
            <person name="Stajich J.E."/>
            <person name="Rounsley S.D."/>
            <person name="Gardner M.J."/>
            <person name="Wortman J.R."/>
            <person name="Jordar V.S."/>
            <person name="Maiti R."/>
            <person name="Kodira C.D."/>
            <person name="Neafsey D.E."/>
            <person name="Zeng Q."/>
            <person name="Hung C.-Y."/>
            <person name="McMahan C."/>
            <person name="Muszewska A."/>
            <person name="Grynberg M."/>
            <person name="Mandel M.A."/>
            <person name="Kellner E.M."/>
            <person name="Barker B.M."/>
            <person name="Galgiani J.N."/>
            <person name="Orbach M.J."/>
            <person name="Kirkland T.N."/>
            <person name="Cole G.T."/>
            <person name="Henn M.R."/>
            <person name="Birren B.W."/>
            <person name="Taylor J.W."/>
        </authorList>
    </citation>
    <scope>NUCLEOTIDE SEQUENCE [LARGE SCALE GENOMIC DNA]</scope>
    <source>
        <strain evidence="5">UAMH 1704</strain>
    </source>
</reference>
<dbReference type="Pfam" id="PF26082">
    <property type="entry name" value="zf-C2H2_AcuF"/>
    <property type="match status" value="1"/>
</dbReference>
<feature type="compositionally biased region" description="Polar residues" evidence="1">
    <location>
        <begin position="254"/>
        <end position="277"/>
    </location>
</feature>
<feature type="region of interest" description="Disordered" evidence="1">
    <location>
        <begin position="231"/>
        <end position="312"/>
    </location>
</feature>
<dbReference type="HOGENOM" id="CLU_005537_1_1_1"/>
<feature type="region of interest" description="Disordered" evidence="1">
    <location>
        <begin position="659"/>
        <end position="723"/>
    </location>
</feature>
<dbReference type="PANTHER" id="PTHR35391">
    <property type="entry name" value="C2H2-TYPE DOMAIN-CONTAINING PROTEIN-RELATED"/>
    <property type="match status" value="1"/>
</dbReference>
<evidence type="ECO:0000259" key="3">
    <source>
        <dbReference type="PROSITE" id="PS00028"/>
    </source>
</evidence>
<dbReference type="RefSeq" id="XP_002541984.1">
    <property type="nucleotide sequence ID" value="XM_002541938.1"/>
</dbReference>
<feature type="region of interest" description="Disordered" evidence="1">
    <location>
        <begin position="1050"/>
        <end position="1078"/>
    </location>
</feature>
<dbReference type="PANTHER" id="PTHR35391:SF3">
    <property type="entry name" value="FINGER DOMAIN PROTEIN, PUTATIVE (AFU_ORTHOLOGUE AFUA_8G04300)-RELATED"/>
    <property type="match status" value="1"/>
</dbReference>
<proteinExistence type="predicted"/>
<dbReference type="VEuPathDB" id="FungiDB:UREG_01500"/>
<feature type="compositionally biased region" description="Basic and acidic residues" evidence="1">
    <location>
        <begin position="278"/>
        <end position="289"/>
    </location>
</feature>
<feature type="region of interest" description="Disordered" evidence="1">
    <location>
        <begin position="325"/>
        <end position="431"/>
    </location>
</feature>